<keyword evidence="3" id="KW-0547">Nucleotide-binding</keyword>
<dbReference type="GO" id="GO:0005874">
    <property type="term" value="C:microtubule"/>
    <property type="evidence" value="ECO:0007669"/>
    <property type="project" value="UniProtKB-KW"/>
</dbReference>
<dbReference type="Proteomes" id="UP001408789">
    <property type="component" value="Unassembled WGS sequence"/>
</dbReference>
<comment type="caution">
    <text evidence="5">The sequence shown here is derived from an EMBL/GenBank/DDBJ whole genome shotgun (WGS) entry which is preliminary data.</text>
</comment>
<evidence type="ECO:0000256" key="2">
    <source>
        <dbReference type="ARBA" id="ARBA00022701"/>
    </source>
</evidence>
<evidence type="ECO:0000313" key="6">
    <source>
        <dbReference type="Proteomes" id="UP001408789"/>
    </source>
</evidence>
<keyword evidence="2" id="KW-0493">Microtubule</keyword>
<reference evidence="5 6" key="1">
    <citation type="submission" date="2024-04" db="EMBL/GenBank/DDBJ databases">
        <title>The reference genome of an endangered Asteraceae, Deinandra increscens subsp. villosa, native to the Central Coast of California.</title>
        <authorList>
            <person name="Guilliams M."/>
            <person name="Hasenstab-Lehman K."/>
            <person name="Meyer R."/>
            <person name="Mcevoy S."/>
        </authorList>
    </citation>
    <scope>NUCLEOTIDE SEQUENCE [LARGE SCALE GENOMIC DNA]</scope>
    <source>
        <tissue evidence="5">Leaf</tissue>
    </source>
</reference>
<comment type="similarity">
    <text evidence="1">Belongs to the tubulin family.</text>
</comment>
<dbReference type="PANTHER" id="PTHR36527:SF3">
    <property type="entry name" value="OS01G0282866 PROTEIN"/>
    <property type="match status" value="1"/>
</dbReference>
<dbReference type="PANTHER" id="PTHR36527">
    <property type="entry name" value="OS01G0282866 PROTEIN"/>
    <property type="match status" value="1"/>
</dbReference>
<keyword evidence="4" id="KW-0342">GTP-binding</keyword>
<evidence type="ECO:0000256" key="3">
    <source>
        <dbReference type="ARBA" id="ARBA00022741"/>
    </source>
</evidence>
<dbReference type="GO" id="GO:0007017">
    <property type="term" value="P:microtubule-based process"/>
    <property type="evidence" value="ECO:0007669"/>
    <property type="project" value="InterPro"/>
</dbReference>
<dbReference type="GO" id="GO:0005525">
    <property type="term" value="F:GTP binding"/>
    <property type="evidence" value="ECO:0007669"/>
    <property type="project" value="UniProtKB-KW"/>
</dbReference>
<evidence type="ECO:0000313" key="5">
    <source>
        <dbReference type="EMBL" id="KAK9080167.1"/>
    </source>
</evidence>
<dbReference type="InterPro" id="IPR036525">
    <property type="entry name" value="Tubulin/FtsZ_GTPase_sf"/>
</dbReference>
<dbReference type="EMBL" id="JBCNJP010000003">
    <property type="protein sequence ID" value="KAK9080167.1"/>
    <property type="molecule type" value="Genomic_DNA"/>
</dbReference>
<gene>
    <name evidence="5" type="ORF">SSX86_001842</name>
</gene>
<name>A0AAP0DW62_9ASTR</name>
<proteinExistence type="inferred from homology"/>
<organism evidence="5 6">
    <name type="scientific">Deinandra increscens subsp. villosa</name>
    <dbReference type="NCBI Taxonomy" id="3103831"/>
    <lineage>
        <taxon>Eukaryota</taxon>
        <taxon>Viridiplantae</taxon>
        <taxon>Streptophyta</taxon>
        <taxon>Embryophyta</taxon>
        <taxon>Tracheophyta</taxon>
        <taxon>Spermatophyta</taxon>
        <taxon>Magnoliopsida</taxon>
        <taxon>eudicotyledons</taxon>
        <taxon>Gunneridae</taxon>
        <taxon>Pentapetalae</taxon>
        <taxon>asterids</taxon>
        <taxon>campanulids</taxon>
        <taxon>Asterales</taxon>
        <taxon>Asteraceae</taxon>
        <taxon>Asteroideae</taxon>
        <taxon>Heliantheae alliance</taxon>
        <taxon>Madieae</taxon>
        <taxon>Madiinae</taxon>
        <taxon>Deinandra</taxon>
    </lineage>
</organism>
<dbReference type="InterPro" id="IPR000217">
    <property type="entry name" value="Tubulin"/>
</dbReference>
<keyword evidence="6" id="KW-1185">Reference proteome</keyword>
<dbReference type="AlphaFoldDB" id="A0AAP0DW62"/>
<dbReference type="PRINTS" id="PR01161">
    <property type="entry name" value="TUBULIN"/>
</dbReference>
<sequence length="114" mass="12724">MPIVNPSNRLQLSSIYISPAVNTSPFSINHEINLAHSRRQPNSGWLYATNTASIPPESNEVADCRYVPRVVLMDLEPGTMESIISGPKGFIFRLDNFVFGQSSAVNNWLQTLEF</sequence>
<accession>A0AAP0DW62</accession>
<dbReference type="Gene3D" id="3.40.50.1440">
    <property type="entry name" value="Tubulin/FtsZ, GTPase domain"/>
    <property type="match status" value="1"/>
</dbReference>
<protein>
    <submittedName>
        <fullName evidence="5">Uncharacterized protein</fullName>
    </submittedName>
</protein>
<evidence type="ECO:0000256" key="1">
    <source>
        <dbReference type="ARBA" id="ARBA00009636"/>
    </source>
</evidence>
<dbReference type="SUPFAM" id="SSF52490">
    <property type="entry name" value="Tubulin nucleotide-binding domain-like"/>
    <property type="match status" value="1"/>
</dbReference>
<evidence type="ECO:0000256" key="4">
    <source>
        <dbReference type="ARBA" id="ARBA00023134"/>
    </source>
</evidence>